<feature type="coiled-coil region" evidence="4">
    <location>
        <begin position="360"/>
        <end position="394"/>
    </location>
</feature>
<evidence type="ECO:0000259" key="5">
    <source>
        <dbReference type="Pfam" id="PF01420"/>
    </source>
</evidence>
<organism evidence="6 7">
    <name type="scientific">Gelidibacter salicanalis</name>
    <dbReference type="NCBI Taxonomy" id="291193"/>
    <lineage>
        <taxon>Bacteria</taxon>
        <taxon>Pseudomonadati</taxon>
        <taxon>Bacteroidota</taxon>
        <taxon>Flavobacteriia</taxon>
        <taxon>Flavobacteriales</taxon>
        <taxon>Flavobacteriaceae</taxon>
        <taxon>Gelidibacter</taxon>
    </lineage>
</organism>
<gene>
    <name evidence="6" type="ORF">JEM65_14640</name>
</gene>
<keyword evidence="7" id="KW-1185">Reference proteome</keyword>
<dbReference type="PANTHER" id="PTHR30408:SF12">
    <property type="entry name" value="TYPE I RESTRICTION ENZYME MJAVIII SPECIFICITY SUBUNIT"/>
    <property type="match status" value="1"/>
</dbReference>
<dbReference type="InterPro" id="IPR044946">
    <property type="entry name" value="Restrct_endonuc_typeI_TRD_sf"/>
</dbReference>
<comment type="caution">
    <text evidence="6">The sequence shown here is derived from an EMBL/GenBank/DDBJ whole genome shotgun (WGS) entry which is preliminary data.</text>
</comment>
<dbReference type="AlphaFoldDB" id="A0A934KX07"/>
<feature type="domain" description="Type I restriction modification DNA specificity" evidence="5">
    <location>
        <begin position="17"/>
        <end position="175"/>
    </location>
</feature>
<keyword evidence="6" id="KW-0378">Hydrolase</keyword>
<dbReference type="Gene3D" id="3.90.220.20">
    <property type="entry name" value="DNA methylase specificity domains"/>
    <property type="match status" value="2"/>
</dbReference>
<keyword evidence="2" id="KW-0680">Restriction system</keyword>
<accession>A0A934KX07</accession>
<keyword evidence="6" id="KW-0255">Endonuclease</keyword>
<evidence type="ECO:0000313" key="6">
    <source>
        <dbReference type="EMBL" id="MBJ7881873.1"/>
    </source>
</evidence>
<evidence type="ECO:0000256" key="4">
    <source>
        <dbReference type="SAM" id="Coils"/>
    </source>
</evidence>
<evidence type="ECO:0000256" key="3">
    <source>
        <dbReference type="ARBA" id="ARBA00023125"/>
    </source>
</evidence>
<evidence type="ECO:0000313" key="7">
    <source>
        <dbReference type="Proteomes" id="UP000662373"/>
    </source>
</evidence>
<comment type="similarity">
    <text evidence="1">Belongs to the type-I restriction system S methylase family.</text>
</comment>
<keyword evidence="3" id="KW-0238">DNA-binding</keyword>
<dbReference type="Proteomes" id="UP000662373">
    <property type="component" value="Unassembled WGS sequence"/>
</dbReference>
<dbReference type="GO" id="GO:0009307">
    <property type="term" value="P:DNA restriction-modification system"/>
    <property type="evidence" value="ECO:0007669"/>
    <property type="project" value="UniProtKB-KW"/>
</dbReference>
<sequence>MVKDKLSNILKDGLFQDGDWIESKDQDPEGKIRLIQLADIGDGFFINKSARFMNKETANKLRCTFLEKGDILVARMPDPLGRCCIFPLEGTEKFVTAVDVCIIRPTKDVCTPYLAYMINSPFNRSEIDRQSTGTTRRRITKKRLGSLEIPLLPLKTQQNIAQILDDAAALRDKTKQLLTEYDLLAQSIFLEMFGDPVINQMNWNTLNLKKLTTKIGSGATPRGGKEAYEKEGMSLIRSLNIHDNKFKLKDLALINEDQAAKLKNVTIKKDDVLINITGASVARCAIVPDEILPARVNQHVSILRSKKNILNPVFLLHLIISPNSKVKFIGVGSSNAATRESITKEQLETFEIIVPQIALQNQFAEKIALIERQKELAQQELKESENLFNCLLQKAFKGELVQ</sequence>
<keyword evidence="4" id="KW-0175">Coiled coil</keyword>
<dbReference type="Pfam" id="PF01420">
    <property type="entry name" value="Methylase_S"/>
    <property type="match status" value="2"/>
</dbReference>
<dbReference type="SUPFAM" id="SSF116734">
    <property type="entry name" value="DNA methylase specificity domain"/>
    <property type="match status" value="2"/>
</dbReference>
<dbReference type="EMBL" id="JAEHJZ010000035">
    <property type="protein sequence ID" value="MBJ7881873.1"/>
    <property type="molecule type" value="Genomic_DNA"/>
</dbReference>
<dbReference type="GO" id="GO:0004519">
    <property type="term" value="F:endonuclease activity"/>
    <property type="evidence" value="ECO:0007669"/>
    <property type="project" value="UniProtKB-KW"/>
</dbReference>
<feature type="domain" description="Type I restriction modification DNA specificity" evidence="5">
    <location>
        <begin position="202"/>
        <end position="383"/>
    </location>
</feature>
<dbReference type="PANTHER" id="PTHR30408">
    <property type="entry name" value="TYPE-1 RESTRICTION ENZYME ECOKI SPECIFICITY PROTEIN"/>
    <property type="match status" value="1"/>
</dbReference>
<evidence type="ECO:0000256" key="1">
    <source>
        <dbReference type="ARBA" id="ARBA00010923"/>
    </source>
</evidence>
<dbReference type="InterPro" id="IPR000055">
    <property type="entry name" value="Restrct_endonuc_typeI_TRD"/>
</dbReference>
<protein>
    <submittedName>
        <fullName evidence="6">Restriction endonuclease subunit S</fullName>
    </submittedName>
</protein>
<dbReference type="RefSeq" id="WP_199601017.1">
    <property type="nucleotide sequence ID" value="NZ_JAEHJZ010000035.1"/>
</dbReference>
<name>A0A934KX07_9FLAO</name>
<evidence type="ECO:0000256" key="2">
    <source>
        <dbReference type="ARBA" id="ARBA00022747"/>
    </source>
</evidence>
<dbReference type="GO" id="GO:0003677">
    <property type="term" value="F:DNA binding"/>
    <property type="evidence" value="ECO:0007669"/>
    <property type="project" value="UniProtKB-KW"/>
</dbReference>
<proteinExistence type="inferred from homology"/>
<keyword evidence="6" id="KW-0540">Nuclease</keyword>
<dbReference type="InterPro" id="IPR052021">
    <property type="entry name" value="Type-I_RS_S_subunit"/>
</dbReference>
<reference evidence="6 7" key="1">
    <citation type="submission" date="2020-09" db="EMBL/GenBank/DDBJ databases">
        <title>Draft genome of Gelidibacter salicanalis PAMC21136.</title>
        <authorList>
            <person name="Park H."/>
        </authorList>
    </citation>
    <scope>NUCLEOTIDE SEQUENCE [LARGE SCALE GENOMIC DNA]</scope>
    <source>
        <strain evidence="6 7">PAMC21136</strain>
    </source>
</reference>